<organism evidence="1">
    <name type="scientific">Arundo donax</name>
    <name type="common">Giant reed</name>
    <name type="synonym">Donax arundinaceus</name>
    <dbReference type="NCBI Taxonomy" id="35708"/>
    <lineage>
        <taxon>Eukaryota</taxon>
        <taxon>Viridiplantae</taxon>
        <taxon>Streptophyta</taxon>
        <taxon>Embryophyta</taxon>
        <taxon>Tracheophyta</taxon>
        <taxon>Spermatophyta</taxon>
        <taxon>Magnoliopsida</taxon>
        <taxon>Liliopsida</taxon>
        <taxon>Poales</taxon>
        <taxon>Poaceae</taxon>
        <taxon>PACMAD clade</taxon>
        <taxon>Arundinoideae</taxon>
        <taxon>Arundineae</taxon>
        <taxon>Arundo</taxon>
    </lineage>
</organism>
<keyword evidence="1" id="KW-0689">Ribosomal protein</keyword>
<dbReference type="EMBL" id="GBRH01213028">
    <property type="protein sequence ID" value="JAD84867.1"/>
    <property type="molecule type" value="Transcribed_RNA"/>
</dbReference>
<accession>A0A0A9DM63</accession>
<sequence length="109" mass="12614">MLKPIVPCRIIRAFFGRGAEDCEEGVEDPKDQGQVLQELDAISRQAFAHNVFKSLQICFSKKFSWVLGNRGSRANMRDGCDCLNFERYLWIHQCKFWNPQLGGMLFQLL</sequence>
<reference evidence="1" key="1">
    <citation type="submission" date="2014-09" db="EMBL/GenBank/DDBJ databases">
        <authorList>
            <person name="Magalhaes I.L.F."/>
            <person name="Oliveira U."/>
            <person name="Santos F.R."/>
            <person name="Vidigal T.H.D.A."/>
            <person name="Brescovit A.D."/>
            <person name="Santos A.J."/>
        </authorList>
    </citation>
    <scope>NUCLEOTIDE SEQUENCE</scope>
    <source>
        <tissue evidence="1">Shoot tissue taken approximately 20 cm above the soil surface</tissue>
    </source>
</reference>
<evidence type="ECO:0000313" key="1">
    <source>
        <dbReference type="EMBL" id="JAD84867.1"/>
    </source>
</evidence>
<proteinExistence type="predicted"/>
<dbReference type="GO" id="GO:0005840">
    <property type="term" value="C:ribosome"/>
    <property type="evidence" value="ECO:0007669"/>
    <property type="project" value="UniProtKB-KW"/>
</dbReference>
<dbReference type="AlphaFoldDB" id="A0A0A9DM63"/>
<name>A0A0A9DM63_ARUDO</name>
<keyword evidence="1" id="KW-0687">Ribonucleoprotein</keyword>
<reference evidence="1" key="2">
    <citation type="journal article" date="2015" name="Data Brief">
        <title>Shoot transcriptome of the giant reed, Arundo donax.</title>
        <authorList>
            <person name="Barrero R.A."/>
            <person name="Guerrero F.D."/>
            <person name="Moolhuijzen P."/>
            <person name="Goolsby J.A."/>
            <person name="Tidwell J."/>
            <person name="Bellgard S.E."/>
            <person name="Bellgard M.I."/>
        </authorList>
    </citation>
    <scope>NUCLEOTIDE SEQUENCE</scope>
    <source>
        <tissue evidence="1">Shoot tissue taken approximately 20 cm above the soil surface</tissue>
    </source>
</reference>
<protein>
    <submittedName>
        <fullName evidence="1">60S ribosomal protein L34</fullName>
    </submittedName>
</protein>